<dbReference type="PANTHER" id="PTHR15708:SF4">
    <property type="entry name" value="FI21477P1-RELATED"/>
    <property type="match status" value="1"/>
</dbReference>
<organism evidence="2 3">
    <name type="scientific">Gnathostoma spinigerum</name>
    <dbReference type="NCBI Taxonomy" id="75299"/>
    <lineage>
        <taxon>Eukaryota</taxon>
        <taxon>Metazoa</taxon>
        <taxon>Ecdysozoa</taxon>
        <taxon>Nematoda</taxon>
        <taxon>Chromadorea</taxon>
        <taxon>Rhabditida</taxon>
        <taxon>Spirurina</taxon>
        <taxon>Gnathostomatomorpha</taxon>
        <taxon>Gnathostomatoidea</taxon>
        <taxon>Gnathostomatidae</taxon>
        <taxon>Gnathostoma</taxon>
    </lineage>
</organism>
<dbReference type="Pfam" id="PF08397">
    <property type="entry name" value="IMD"/>
    <property type="match status" value="1"/>
</dbReference>
<comment type="caution">
    <text evidence="2">The sequence shown here is derived from an EMBL/GenBank/DDBJ whole genome shotgun (WGS) entry which is preliminary data.</text>
</comment>
<evidence type="ECO:0000313" key="3">
    <source>
        <dbReference type="Proteomes" id="UP001608902"/>
    </source>
</evidence>
<evidence type="ECO:0000313" key="2">
    <source>
        <dbReference type="EMBL" id="MFH4983267.1"/>
    </source>
</evidence>
<dbReference type="PROSITE" id="PS51338">
    <property type="entry name" value="IMD"/>
    <property type="match status" value="1"/>
</dbReference>
<dbReference type="InterPro" id="IPR027267">
    <property type="entry name" value="AH/BAR_dom_sf"/>
</dbReference>
<keyword evidence="3" id="KW-1185">Reference proteome</keyword>
<dbReference type="InterPro" id="IPR030127">
    <property type="entry name" value="MTSS1/MTSS2"/>
</dbReference>
<dbReference type="SUPFAM" id="SSF103657">
    <property type="entry name" value="BAR/IMD domain-like"/>
    <property type="match status" value="1"/>
</dbReference>
<dbReference type="PANTHER" id="PTHR15708">
    <property type="entry name" value="ACTIN BUNDLING/MISSING IN METASTASIS-RELATED"/>
    <property type="match status" value="1"/>
</dbReference>
<dbReference type="Gene3D" id="1.20.1270.60">
    <property type="entry name" value="Arfaptin homology (AH) domain/BAR domain"/>
    <property type="match status" value="2"/>
</dbReference>
<proteinExistence type="predicted"/>
<dbReference type="InterPro" id="IPR013606">
    <property type="entry name" value="I-BAR_dom"/>
</dbReference>
<gene>
    <name evidence="2" type="ORF">AB6A40_009976</name>
</gene>
<sequence>MNAEAEFNALVSMYQSVIQDIKITYPAWENVCQKAHKLSTQLKSTLACINSFVDAVQVVGDAANNLKGSTRDIGACLTRFCMRQRSLENRLRSLADALTDELAMSIQSKCSQWKQKINEMDRHSAKFCKRVRSRKGAIDISTVNEQRRLCRHLLTEQRSQLSFFISALLPCLNSQLNLMDEGGHVRQVAEHLQSTVRSVDTASLIDTILSDLHHGADYAWRNCLSSNTQRDFMQTSFKAESFAIRASSPCPSNATWPTVSEGCLPGMSKSTPSTFPTNTVSSSSSEVGRRLAITQKTFIPLSPCRFPLTKPPLPRKVVSASSPVPTVIPDFNNVHSDQASVRIFYYFDR</sequence>
<name>A0ABD6F1L6_9BILA</name>
<evidence type="ECO:0000259" key="1">
    <source>
        <dbReference type="PROSITE" id="PS51338"/>
    </source>
</evidence>
<feature type="domain" description="IMD" evidence="1">
    <location>
        <begin position="1"/>
        <end position="201"/>
    </location>
</feature>
<dbReference type="Proteomes" id="UP001608902">
    <property type="component" value="Unassembled WGS sequence"/>
</dbReference>
<reference evidence="2 3" key="1">
    <citation type="submission" date="2024-08" db="EMBL/GenBank/DDBJ databases">
        <title>Gnathostoma spinigerum genome.</title>
        <authorList>
            <person name="Gonzalez-Bertolin B."/>
            <person name="Monzon S."/>
            <person name="Zaballos A."/>
            <person name="Jimenez P."/>
            <person name="Dekumyoy P."/>
            <person name="Varona S."/>
            <person name="Cuesta I."/>
            <person name="Sumanam S."/>
            <person name="Adisakwattana P."/>
            <person name="Gasser R.B."/>
            <person name="Hernandez-Gonzalez A."/>
            <person name="Young N.D."/>
            <person name="Perteguer M.J."/>
        </authorList>
    </citation>
    <scope>NUCLEOTIDE SEQUENCE [LARGE SCALE GENOMIC DNA]</scope>
    <source>
        <strain evidence="2">AL3</strain>
        <tissue evidence="2">Liver</tissue>
    </source>
</reference>
<dbReference type="AlphaFoldDB" id="A0ABD6F1L6"/>
<accession>A0ABD6F1L6</accession>
<protein>
    <recommendedName>
        <fullName evidence="1">IMD domain-containing protein</fullName>
    </recommendedName>
</protein>
<dbReference type="EMBL" id="JBGFUD010011641">
    <property type="protein sequence ID" value="MFH4983267.1"/>
    <property type="molecule type" value="Genomic_DNA"/>
</dbReference>